<dbReference type="RefSeq" id="WP_139601320.1">
    <property type="nucleotide sequence ID" value="NZ_VDCQ01000006.1"/>
</dbReference>
<organism evidence="2 3">
    <name type="scientific">Paenibacillus hemerocallicola</name>
    <dbReference type="NCBI Taxonomy" id="1172614"/>
    <lineage>
        <taxon>Bacteria</taxon>
        <taxon>Bacillati</taxon>
        <taxon>Bacillota</taxon>
        <taxon>Bacilli</taxon>
        <taxon>Bacillales</taxon>
        <taxon>Paenibacillaceae</taxon>
        <taxon>Paenibacillus</taxon>
    </lineage>
</organism>
<feature type="domain" description="Helicase XPB/Ssl2 N-terminal" evidence="1">
    <location>
        <begin position="377"/>
        <end position="496"/>
    </location>
</feature>
<name>A0A5C4TE35_9BACL</name>
<dbReference type="Pfam" id="PF13625">
    <property type="entry name" value="Helicase_C_3"/>
    <property type="match status" value="1"/>
</dbReference>
<evidence type="ECO:0000259" key="1">
    <source>
        <dbReference type="Pfam" id="PF13625"/>
    </source>
</evidence>
<dbReference type="AlphaFoldDB" id="A0A5C4TE35"/>
<comment type="caution">
    <text evidence="2">The sequence shown here is derived from an EMBL/GenBank/DDBJ whole genome shotgun (WGS) entry which is preliminary data.</text>
</comment>
<accession>A0A5C4TE35</accession>
<sequence>MKLAELLANTPELMREEIGRHNGWTGAGHDLGRLLGSEESVSRLNDSLFELERKVLETIVRRFGHAPFDWAKLEKAGQKEMSGAALKVGLIRLSRKGILFALRRKWGEADYVLPEDGFPLWRKLLTPISEQKAIYAGNDVVSDSPFRPSIAVQMLSVLAYIAEEDVTVTQKGGAHKRHAGKLAALVPVRDEELKPVEGTEAIVKSEYGSVAVDFLCGAGLRLGILDKGSERLTVRPRQLALWLSQTEKEMEARLYSHWKSVVATSDPWLHHASSSLEQMPEGSWILLHGLAGQLREAGIGGADVKPGQDGRLPDQTGKLLSWAAPLEAWGWAETAATADGRRLFRWLRKPRLELEEDRGQEARSVSGNQVDDDRPRLFVQPDFELIVPPDCSYRVRWELEMIAERIRHEHIAVYRITRETVMRALNHGRSADATVRFLERHAKYGVPENVKTAISQWGDRQSQLRVETATVLRLRDETTAKTICRDERIAPLLGEALGPTAWIVRSDKASELRALLEKIGYSPGGTKHGPEEGGASYPLVDEAALQKPEQPVMPEDATVEGELPAKGLIYSRAAVQYYDRERIFPLIEDVYPGLQEVPSMWLKDCRTYHVSTRKLMIQKALDWKACLRLRKAGADTLFIPLRLDGIRDDWAVTGFEQTNEVRLAPDQWEEMQLILPGINDESR</sequence>
<dbReference type="OrthoDB" id="2987331at2"/>
<reference evidence="2 3" key="1">
    <citation type="submission" date="2019-05" db="EMBL/GenBank/DDBJ databases">
        <title>We sequenced the genome of Paenibacillus hemerocallicola KCTC 33185 for further insight into its adaptation and study the phylogeny of Paenibacillus.</title>
        <authorList>
            <person name="Narsing Rao M.P."/>
        </authorList>
    </citation>
    <scope>NUCLEOTIDE SEQUENCE [LARGE SCALE GENOMIC DNA]</scope>
    <source>
        <strain evidence="2 3">KCTC 33185</strain>
    </source>
</reference>
<dbReference type="InterPro" id="IPR032830">
    <property type="entry name" value="XPB/Ssl2_N"/>
</dbReference>
<dbReference type="EMBL" id="VDCQ01000006">
    <property type="protein sequence ID" value="TNJ67185.1"/>
    <property type="molecule type" value="Genomic_DNA"/>
</dbReference>
<evidence type="ECO:0000313" key="3">
    <source>
        <dbReference type="Proteomes" id="UP000307943"/>
    </source>
</evidence>
<keyword evidence="3" id="KW-1185">Reference proteome</keyword>
<dbReference type="Proteomes" id="UP000307943">
    <property type="component" value="Unassembled WGS sequence"/>
</dbReference>
<protein>
    <recommendedName>
        <fullName evidence="1">Helicase XPB/Ssl2 N-terminal domain-containing protein</fullName>
    </recommendedName>
</protein>
<gene>
    <name evidence="2" type="ORF">FE784_06475</name>
</gene>
<proteinExistence type="predicted"/>
<evidence type="ECO:0000313" key="2">
    <source>
        <dbReference type="EMBL" id="TNJ67185.1"/>
    </source>
</evidence>